<name>A0AAV7HMY7_COTGL</name>
<dbReference type="Proteomes" id="UP000826195">
    <property type="component" value="Unassembled WGS sequence"/>
</dbReference>
<evidence type="ECO:0000256" key="1">
    <source>
        <dbReference type="SAM" id="Coils"/>
    </source>
</evidence>
<dbReference type="EMBL" id="JAHXZJ010002272">
    <property type="protein sequence ID" value="KAH0543807.1"/>
    <property type="molecule type" value="Genomic_DNA"/>
</dbReference>
<feature type="non-terminal residue" evidence="2">
    <location>
        <position position="60"/>
    </location>
</feature>
<keyword evidence="3" id="KW-1185">Reference proteome</keyword>
<organism evidence="2 3">
    <name type="scientific">Cotesia glomerata</name>
    <name type="common">Lepidopteran parasitic wasp</name>
    <name type="synonym">Apanteles glomeratus</name>
    <dbReference type="NCBI Taxonomy" id="32391"/>
    <lineage>
        <taxon>Eukaryota</taxon>
        <taxon>Metazoa</taxon>
        <taxon>Ecdysozoa</taxon>
        <taxon>Arthropoda</taxon>
        <taxon>Hexapoda</taxon>
        <taxon>Insecta</taxon>
        <taxon>Pterygota</taxon>
        <taxon>Neoptera</taxon>
        <taxon>Endopterygota</taxon>
        <taxon>Hymenoptera</taxon>
        <taxon>Apocrita</taxon>
        <taxon>Ichneumonoidea</taxon>
        <taxon>Braconidae</taxon>
        <taxon>Microgastrinae</taxon>
        <taxon>Cotesia</taxon>
    </lineage>
</organism>
<evidence type="ECO:0000313" key="3">
    <source>
        <dbReference type="Proteomes" id="UP000826195"/>
    </source>
</evidence>
<sequence length="60" mass="7083">MEASLTELKTQIKKLRHTIEEQGRQIKLKDNLIIVIKAKKLEVEKKNEELIEINKKLQSE</sequence>
<dbReference type="AlphaFoldDB" id="A0AAV7HMY7"/>
<evidence type="ECO:0000313" key="2">
    <source>
        <dbReference type="EMBL" id="KAH0543807.1"/>
    </source>
</evidence>
<comment type="caution">
    <text evidence="2">The sequence shown here is derived from an EMBL/GenBank/DDBJ whole genome shotgun (WGS) entry which is preliminary data.</text>
</comment>
<keyword evidence="1" id="KW-0175">Coiled coil</keyword>
<proteinExistence type="predicted"/>
<protein>
    <submittedName>
        <fullName evidence="2">Uncharacterized protein</fullName>
    </submittedName>
</protein>
<reference evidence="2 3" key="1">
    <citation type="journal article" date="2021" name="J. Hered.">
        <title>A chromosome-level genome assembly of the parasitoid wasp, Cotesia glomerata (Hymenoptera: Braconidae).</title>
        <authorList>
            <person name="Pinto B.J."/>
            <person name="Weis J.J."/>
            <person name="Gamble T."/>
            <person name="Ode P.J."/>
            <person name="Paul R."/>
            <person name="Zaspel J.M."/>
        </authorList>
    </citation>
    <scope>NUCLEOTIDE SEQUENCE [LARGE SCALE GENOMIC DNA]</scope>
    <source>
        <strain evidence="2">CgM1</strain>
    </source>
</reference>
<accession>A0AAV7HMY7</accession>
<gene>
    <name evidence="2" type="ORF">KQX54_000258</name>
</gene>
<feature type="coiled-coil region" evidence="1">
    <location>
        <begin position="5"/>
        <end position="60"/>
    </location>
</feature>